<dbReference type="GO" id="GO:0003700">
    <property type="term" value="F:DNA-binding transcription factor activity"/>
    <property type="evidence" value="ECO:0007669"/>
    <property type="project" value="TreeGrafter"/>
</dbReference>
<dbReference type="GO" id="GO:0043565">
    <property type="term" value="F:sequence-specific DNA binding"/>
    <property type="evidence" value="ECO:0007669"/>
    <property type="project" value="TreeGrafter"/>
</dbReference>
<dbReference type="EMBL" id="CP097511">
    <property type="protein sequence ID" value="URE44736.1"/>
    <property type="molecule type" value="Genomic_DNA"/>
</dbReference>
<evidence type="ECO:0000256" key="8">
    <source>
        <dbReference type="SAM" id="MobiDB-lite"/>
    </source>
</evidence>
<dbReference type="GO" id="GO:0046983">
    <property type="term" value="F:protein dimerization activity"/>
    <property type="evidence" value="ECO:0007669"/>
    <property type="project" value="InterPro"/>
</dbReference>
<dbReference type="Gene3D" id="4.10.280.10">
    <property type="entry name" value="Helix-loop-helix DNA-binding domain"/>
    <property type="match status" value="1"/>
</dbReference>
<evidence type="ECO:0000256" key="2">
    <source>
        <dbReference type="ARBA" id="ARBA00005510"/>
    </source>
</evidence>
<dbReference type="GO" id="GO:0005634">
    <property type="term" value="C:nucleus"/>
    <property type="evidence" value="ECO:0007669"/>
    <property type="project" value="UniProtKB-SubCell"/>
</dbReference>
<evidence type="ECO:0000256" key="6">
    <source>
        <dbReference type="ARBA" id="ARBA00023163"/>
    </source>
</evidence>
<keyword evidence="3" id="KW-0217">Developmental protein</keyword>
<feature type="domain" description="BHLH" evidence="9">
    <location>
        <begin position="347"/>
        <end position="396"/>
    </location>
</feature>
<dbReference type="InterPro" id="IPR054502">
    <property type="entry name" value="bHLH-TF_ACT-like_plant"/>
</dbReference>
<feature type="region of interest" description="Disordered" evidence="8">
    <location>
        <begin position="267"/>
        <end position="306"/>
    </location>
</feature>
<dbReference type="CDD" id="cd04873">
    <property type="entry name" value="ACT_UUR-ACR-like"/>
    <property type="match status" value="1"/>
</dbReference>
<sequence>MFSRIDGGFWMDDGGDDDDPVAWTRGNPSSSSGGGMGETKEEELGLSGFKSMLVDDWYVGAAAHHPFEAFQTQQDLKDVAFLPNPSPHEALLLPPVDSIDQSQPFFSSRPALSSLFNASNHFGVGVDLRSDAPGFLPAAPVLNPPDLMNGGGGAIDGVFGFVGIGTGGQLGCPELNSASQFSGALLLPPAENCTVSGSGTAFCPVGFDSLENSPFLNRSKVLRPLEMFPTAGSQPTLFQKRAAAALQQNSSAAAEKVGILGPWASKGSCQGSSSVAALEEEKERKRKGNEVDELDEGSIDGSGLHYDSDDFAGENAKVEENAGNVAGGGGNSSSADVMVADRGKKKGLPAKNLMAERRRRKKLNDRLYMLRSVVPKISKMDRASILGDAIEYLKELLQRINDLQNELESTPSSSSLPTTNATSLHPLTPTLPTLPCRLKDELKHCSSSLPSPNSQPARVEVKAREDRAVDIHMFCARRPGLLLSALRSLDSLGLDIQQAVISCFNGFALDIFRAEQCKDPGVLPEEIKAVLLHSAAIETIQTAGSEIVRILFSRAKGLQYSTPLPYLFASHDDDDDGGDGFDLEKETEAEERAELLKDCFLLFVISAEVPFLLLPLCSPLCPFPIAESSSIFHPNSFVGAAKKVDMEVAKPIVACFPDLDSQYTALDVAAVSDGNGNPALVMRLWTTTSVSWDKMETRDLVLEFHGAQKKRLRYLESCGKTKGRKSRRWIPAHVSCFLILGLHDVPGPPRGDEDKEKKV</sequence>
<dbReference type="AlphaFoldDB" id="A0A9E7L8X1"/>
<dbReference type="SMART" id="SM00353">
    <property type="entry name" value="HLH"/>
    <property type="match status" value="1"/>
</dbReference>
<accession>A0A9E7L8X1</accession>
<feature type="region of interest" description="Disordered" evidence="8">
    <location>
        <begin position="407"/>
        <end position="428"/>
    </location>
</feature>
<evidence type="ECO:0000256" key="1">
    <source>
        <dbReference type="ARBA" id="ARBA00004123"/>
    </source>
</evidence>
<dbReference type="PANTHER" id="PTHR31945">
    <property type="entry name" value="TRANSCRIPTION FACTOR SCREAM2-RELATED"/>
    <property type="match status" value="1"/>
</dbReference>
<dbReference type="InterPro" id="IPR051358">
    <property type="entry name" value="TF_AMS/ICE1/BHLH6-like"/>
</dbReference>
<feature type="compositionally biased region" description="Low complexity" evidence="8">
    <location>
        <begin position="1"/>
        <end position="12"/>
    </location>
</feature>
<dbReference type="Proteomes" id="UP001055439">
    <property type="component" value="Chromosome 9"/>
</dbReference>
<dbReference type="SUPFAM" id="SSF47459">
    <property type="entry name" value="HLH, helix-loop-helix DNA-binding domain"/>
    <property type="match status" value="1"/>
</dbReference>
<dbReference type="CDD" id="cd11443">
    <property type="entry name" value="bHLH_AtAMS_like"/>
    <property type="match status" value="1"/>
</dbReference>
<keyword evidence="5" id="KW-0238">DNA-binding</keyword>
<gene>
    <name evidence="10" type="ORF">MUK42_15134</name>
</gene>
<reference evidence="10" key="1">
    <citation type="submission" date="2022-05" db="EMBL/GenBank/DDBJ databases">
        <title>The Musa troglodytarum L. genome provides insights into the mechanism of non-climacteric behaviour and enrichment of carotenoids.</title>
        <authorList>
            <person name="Wang J."/>
        </authorList>
    </citation>
    <scope>NUCLEOTIDE SEQUENCE</scope>
    <source>
        <tissue evidence="10">Leaf</tissue>
    </source>
</reference>
<evidence type="ECO:0000256" key="4">
    <source>
        <dbReference type="ARBA" id="ARBA00023015"/>
    </source>
</evidence>
<protein>
    <recommendedName>
        <fullName evidence="9">BHLH domain-containing protein</fullName>
    </recommendedName>
</protein>
<dbReference type="OrthoDB" id="775195at2759"/>
<keyword evidence="4" id="KW-0805">Transcription regulation</keyword>
<dbReference type="FunFam" id="4.10.280.10:FF:000066">
    <property type="entry name" value="BHLH transcription factor"/>
    <property type="match status" value="1"/>
</dbReference>
<feature type="region of interest" description="Disordered" evidence="8">
    <location>
        <begin position="1"/>
        <end position="41"/>
    </location>
</feature>
<keyword evidence="11" id="KW-1185">Reference proteome</keyword>
<evidence type="ECO:0000313" key="11">
    <source>
        <dbReference type="Proteomes" id="UP001055439"/>
    </source>
</evidence>
<evidence type="ECO:0000256" key="5">
    <source>
        <dbReference type="ARBA" id="ARBA00023125"/>
    </source>
</evidence>
<name>A0A9E7L8X1_9LILI</name>
<comment type="similarity">
    <text evidence="2">Belongs to the bHLH protein family.</text>
</comment>
<dbReference type="PROSITE" id="PS50888">
    <property type="entry name" value="BHLH"/>
    <property type="match status" value="1"/>
</dbReference>
<keyword evidence="7" id="KW-0539">Nucleus</keyword>
<proteinExistence type="inferred from homology"/>
<organism evidence="10 11">
    <name type="scientific">Musa troglodytarum</name>
    <name type="common">fe'i banana</name>
    <dbReference type="NCBI Taxonomy" id="320322"/>
    <lineage>
        <taxon>Eukaryota</taxon>
        <taxon>Viridiplantae</taxon>
        <taxon>Streptophyta</taxon>
        <taxon>Embryophyta</taxon>
        <taxon>Tracheophyta</taxon>
        <taxon>Spermatophyta</taxon>
        <taxon>Magnoliopsida</taxon>
        <taxon>Liliopsida</taxon>
        <taxon>Zingiberales</taxon>
        <taxon>Musaceae</taxon>
        <taxon>Musa</taxon>
    </lineage>
</organism>
<evidence type="ECO:0000256" key="3">
    <source>
        <dbReference type="ARBA" id="ARBA00022473"/>
    </source>
</evidence>
<dbReference type="InterPro" id="IPR036638">
    <property type="entry name" value="HLH_DNA-bd_sf"/>
</dbReference>
<dbReference type="InterPro" id="IPR011598">
    <property type="entry name" value="bHLH_dom"/>
</dbReference>
<evidence type="ECO:0000259" key="9">
    <source>
        <dbReference type="PROSITE" id="PS50888"/>
    </source>
</evidence>
<keyword evidence="6" id="KW-0804">Transcription</keyword>
<dbReference type="PANTHER" id="PTHR31945:SF143">
    <property type="entry name" value="HELIX-LOOP-HELIX DNA-BINDING DOMAIN CONTAINING PROTEIN, EXPRESSED"/>
    <property type="match status" value="1"/>
</dbReference>
<dbReference type="Pfam" id="PF00010">
    <property type="entry name" value="HLH"/>
    <property type="match status" value="1"/>
</dbReference>
<comment type="subcellular location">
    <subcellularLocation>
        <location evidence="1">Nucleus</location>
    </subcellularLocation>
</comment>
<evidence type="ECO:0000256" key="7">
    <source>
        <dbReference type="ARBA" id="ARBA00023242"/>
    </source>
</evidence>
<dbReference type="Pfam" id="PF22754">
    <property type="entry name" value="bHLH-TF_ACT-like_plant"/>
    <property type="match status" value="1"/>
</dbReference>
<evidence type="ECO:0000313" key="10">
    <source>
        <dbReference type="EMBL" id="URE44736.1"/>
    </source>
</evidence>